<dbReference type="Proteomes" id="UP000317036">
    <property type="component" value="Unassembled WGS sequence"/>
</dbReference>
<name>A0A559KFB9_9BACL</name>
<keyword evidence="3" id="KW-1185">Reference proteome</keyword>
<proteinExistence type="predicted"/>
<dbReference type="OrthoDB" id="423921at2"/>
<keyword evidence="2" id="KW-0808">Transferase</keyword>
<dbReference type="GO" id="GO:0016747">
    <property type="term" value="F:acyltransferase activity, transferring groups other than amino-acyl groups"/>
    <property type="evidence" value="ECO:0007669"/>
    <property type="project" value="InterPro"/>
</dbReference>
<evidence type="ECO:0000313" key="3">
    <source>
        <dbReference type="Proteomes" id="UP000317036"/>
    </source>
</evidence>
<dbReference type="Pfam" id="PF00583">
    <property type="entry name" value="Acetyltransf_1"/>
    <property type="match status" value="1"/>
</dbReference>
<gene>
    <name evidence="2" type="ORF">FPZ49_06910</name>
</gene>
<dbReference type="EMBL" id="VNJI01000006">
    <property type="protein sequence ID" value="TVY10820.1"/>
    <property type="molecule type" value="Genomic_DNA"/>
</dbReference>
<dbReference type="AlphaFoldDB" id="A0A559KFB9"/>
<comment type="caution">
    <text evidence="2">The sequence shown here is derived from an EMBL/GenBank/DDBJ whole genome shotgun (WGS) entry which is preliminary data.</text>
</comment>
<dbReference type="Gene3D" id="3.40.630.30">
    <property type="match status" value="1"/>
</dbReference>
<dbReference type="InterPro" id="IPR016181">
    <property type="entry name" value="Acyl_CoA_acyltransferase"/>
</dbReference>
<evidence type="ECO:0000313" key="2">
    <source>
        <dbReference type="EMBL" id="TVY10820.1"/>
    </source>
</evidence>
<dbReference type="InterPro" id="IPR000182">
    <property type="entry name" value="GNAT_dom"/>
</dbReference>
<protein>
    <submittedName>
        <fullName evidence="2">GNAT family N-acetyltransferase</fullName>
    </submittedName>
</protein>
<dbReference type="PROSITE" id="PS51186">
    <property type="entry name" value="GNAT"/>
    <property type="match status" value="1"/>
</dbReference>
<dbReference type="RefSeq" id="WP_144844870.1">
    <property type="nucleotide sequence ID" value="NZ_VNJI01000006.1"/>
</dbReference>
<feature type="domain" description="N-acetyltransferase" evidence="1">
    <location>
        <begin position="7"/>
        <end position="163"/>
    </location>
</feature>
<organism evidence="2 3">
    <name type="scientific">Paenibacillus cremeus</name>
    <dbReference type="NCBI Taxonomy" id="2163881"/>
    <lineage>
        <taxon>Bacteria</taxon>
        <taxon>Bacillati</taxon>
        <taxon>Bacillota</taxon>
        <taxon>Bacilli</taxon>
        <taxon>Bacillales</taxon>
        <taxon>Paenibacillaceae</taxon>
        <taxon>Paenibacillus</taxon>
    </lineage>
</organism>
<accession>A0A559KFB9</accession>
<dbReference type="SUPFAM" id="SSF55729">
    <property type="entry name" value="Acyl-CoA N-acyltransferases (Nat)"/>
    <property type="match status" value="1"/>
</dbReference>
<evidence type="ECO:0000259" key="1">
    <source>
        <dbReference type="PROSITE" id="PS51186"/>
    </source>
</evidence>
<sequence>MRSSPASTYRLIPMTEAHGCEICTWEYPEPYSIYSWRPWEHMLAQQEEFADPDIRSAQYRAVVDDEGRLCGFAQLFPIVGVTRLGFGLRPELCGAGGGAQFVRAIVDEALRVNPDNEIDLEVLTWNERAIRAYLRAGFEITDTYERMTPTGKGEFHCMVWKGA</sequence>
<reference evidence="2 3" key="1">
    <citation type="submission" date="2019-07" db="EMBL/GenBank/DDBJ databases">
        <authorList>
            <person name="Kim J."/>
        </authorList>
    </citation>
    <scope>NUCLEOTIDE SEQUENCE [LARGE SCALE GENOMIC DNA]</scope>
    <source>
        <strain evidence="2 3">JC52</strain>
    </source>
</reference>